<dbReference type="Pfam" id="PF01757">
    <property type="entry name" value="Acyl_transf_3"/>
    <property type="match status" value="1"/>
</dbReference>
<feature type="transmembrane region" description="Helical" evidence="3">
    <location>
        <begin position="237"/>
        <end position="256"/>
    </location>
</feature>
<feature type="transmembrane region" description="Helical" evidence="3">
    <location>
        <begin position="302"/>
        <end position="323"/>
    </location>
</feature>
<keyword evidence="3" id="KW-0472">Membrane</keyword>
<feature type="transmembrane region" description="Helical" evidence="3">
    <location>
        <begin position="70"/>
        <end position="87"/>
    </location>
</feature>
<dbReference type="InterPro" id="IPR052734">
    <property type="entry name" value="Nod_factor_acetyltransferase"/>
</dbReference>
<dbReference type="GO" id="GO:0016747">
    <property type="term" value="F:acyltransferase activity, transferring groups other than amino-acyl groups"/>
    <property type="evidence" value="ECO:0007669"/>
    <property type="project" value="InterPro"/>
</dbReference>
<dbReference type="AlphaFoldDB" id="A0A8B5YA62"/>
<dbReference type="Proteomes" id="UP000595038">
    <property type="component" value="Chromosome"/>
</dbReference>
<accession>A0A8B5YA62</accession>
<dbReference type="RefSeq" id="WP_009329151.1">
    <property type="nucleotide sequence ID" value="NZ_BEXU01000007.1"/>
</dbReference>
<dbReference type="PANTHER" id="PTHR37312:SF1">
    <property type="entry name" value="MEMBRANE-BOUND ACYLTRANSFERASE YKRP-RELATED"/>
    <property type="match status" value="1"/>
</dbReference>
<keyword evidence="3" id="KW-1133">Transmembrane helix</keyword>
<dbReference type="PANTHER" id="PTHR37312">
    <property type="entry name" value="MEMBRANE-BOUND ACYLTRANSFERASE YKRP-RELATED"/>
    <property type="match status" value="1"/>
</dbReference>
<comment type="similarity">
    <text evidence="2">Belongs to the acyltransferase 3 family.</text>
</comment>
<evidence type="ECO:0000256" key="3">
    <source>
        <dbReference type="SAM" id="Phobius"/>
    </source>
</evidence>
<feature type="transmembrane region" description="Helical" evidence="3">
    <location>
        <begin position="122"/>
        <end position="140"/>
    </location>
</feature>
<feature type="domain" description="Acyltransferase 3" evidence="4">
    <location>
        <begin position="7"/>
        <end position="318"/>
    </location>
</feature>
<reference evidence="5 8" key="2">
    <citation type="submission" date="2020-12" db="EMBL/GenBank/DDBJ databases">
        <title>FDA dAtabase for Regulatory Grade micrObial Sequences (FDA-ARGOS): Supporting development and validation of Infectious Disease Dx tests.</title>
        <authorList>
            <person name="Nelson B."/>
            <person name="Plummer A."/>
            <person name="Tallon L."/>
            <person name="Sadzewicz L."/>
            <person name="Zhao X."/>
            <person name="Boylan J."/>
            <person name="Ott S."/>
            <person name="Bowen H."/>
            <person name="Vavikolanu K."/>
            <person name="Mehta A."/>
            <person name="Aluvathingal J."/>
            <person name="Nadendla S."/>
            <person name="Myers T."/>
            <person name="Yan Y."/>
            <person name="Sichtig H."/>
        </authorList>
    </citation>
    <scope>NUCLEOTIDE SEQUENCE [LARGE SCALE GENOMIC DNA]</scope>
    <source>
        <strain evidence="5 8">FDAARGOS_923</strain>
    </source>
</reference>
<evidence type="ECO:0000313" key="5">
    <source>
        <dbReference type="EMBL" id="QPR72732.1"/>
    </source>
</evidence>
<name>A0A8B5YA62_BACLI</name>
<protein>
    <submittedName>
        <fullName evidence="5">Acyltransferase family protein</fullName>
    </submittedName>
</protein>
<gene>
    <name evidence="6" type="ORF">CHCC16736_1159</name>
    <name evidence="5" type="ORF">I6G80_23600</name>
</gene>
<evidence type="ECO:0000313" key="6">
    <source>
        <dbReference type="EMBL" id="TWL24358.1"/>
    </source>
</evidence>
<feature type="transmembrane region" description="Helical" evidence="3">
    <location>
        <begin position="30"/>
        <end position="50"/>
    </location>
</feature>
<keyword evidence="5" id="KW-0808">Transferase</keyword>
<feature type="transmembrane region" description="Helical" evidence="3">
    <location>
        <begin position="147"/>
        <end position="168"/>
    </location>
</feature>
<dbReference type="EMBL" id="NILC01000027">
    <property type="protein sequence ID" value="TWL24358.1"/>
    <property type="molecule type" value="Genomic_DNA"/>
</dbReference>
<dbReference type="InterPro" id="IPR002656">
    <property type="entry name" value="Acyl_transf_3_dom"/>
</dbReference>
<dbReference type="Proteomes" id="UP000435910">
    <property type="component" value="Unassembled WGS sequence"/>
</dbReference>
<reference evidence="6 7" key="1">
    <citation type="submission" date="2019-06" db="EMBL/GenBank/DDBJ databases">
        <title>Genome sequence analysis of &gt;100 Bacillus licheniformis strains suggests intrinsic resistance to this species.</title>
        <authorList>
            <person name="Wels M."/>
            <person name="Siezen R.J."/>
            <person name="Johansen E."/>
            <person name="Stuer-Lauridsen B."/>
            <person name="Bjerre K."/>
            <person name="Nielsen B.K.K."/>
        </authorList>
    </citation>
    <scope>NUCLEOTIDE SEQUENCE [LARGE SCALE GENOMIC DNA]</scope>
    <source>
        <strain evidence="6 7">BAC-16736</strain>
    </source>
</reference>
<keyword evidence="3" id="KW-0812">Transmembrane</keyword>
<organism evidence="6 7">
    <name type="scientific">Bacillus licheniformis</name>
    <dbReference type="NCBI Taxonomy" id="1402"/>
    <lineage>
        <taxon>Bacteria</taxon>
        <taxon>Bacillati</taxon>
        <taxon>Bacillota</taxon>
        <taxon>Bacilli</taxon>
        <taxon>Bacillales</taxon>
        <taxon>Bacillaceae</taxon>
        <taxon>Bacillus</taxon>
    </lineage>
</organism>
<evidence type="ECO:0000313" key="8">
    <source>
        <dbReference type="Proteomes" id="UP000595038"/>
    </source>
</evidence>
<evidence type="ECO:0000256" key="1">
    <source>
        <dbReference type="ARBA" id="ARBA00004370"/>
    </source>
</evidence>
<feature type="transmembrane region" description="Helical" evidence="3">
    <location>
        <begin position="268"/>
        <end position="290"/>
    </location>
</feature>
<keyword evidence="5" id="KW-0012">Acyltransferase</keyword>
<feature type="transmembrane region" description="Helical" evidence="3">
    <location>
        <begin position="204"/>
        <end position="225"/>
    </location>
</feature>
<evidence type="ECO:0000313" key="7">
    <source>
        <dbReference type="Proteomes" id="UP000435910"/>
    </source>
</evidence>
<proteinExistence type="inferred from homology"/>
<evidence type="ECO:0000259" key="4">
    <source>
        <dbReference type="Pfam" id="PF01757"/>
    </source>
</evidence>
<sequence>MLQKRIEWIDVSKGVGIILVVLGHTPTPDWLKTFIFAFHMPLFFFLSGLVYHDGNMTFTSFLLKKIKTLLLPYFIFSVLAYLFWVLVERHFTFTGSSDVDPVVPFKGIFYSMPDDYMLTHNPALWFLTCLFIVEILFFIVKRWGKGRLFIVIAVLVSAALGFLNYQYLGIKLPWNIEVALTAIVFYSAGFLLKNNLKEMRDRRMLLLTLLLFIAVGCLQTLNVRVDMRANEYGNMALFYMTSFLGTAGVIFSSFHLEKARLLQFLGKNSLIILVLHYPVIRMLKAVVYYFTQVSLDETYGSLLWSALYTGMTLLVMVPCIFLLNRYPIVLGRKKCN</sequence>
<comment type="subcellular location">
    <subcellularLocation>
        <location evidence="1">Membrane</location>
    </subcellularLocation>
</comment>
<dbReference type="EMBL" id="CP065647">
    <property type="protein sequence ID" value="QPR72732.1"/>
    <property type="molecule type" value="Genomic_DNA"/>
</dbReference>
<feature type="transmembrane region" description="Helical" evidence="3">
    <location>
        <begin position="174"/>
        <end position="192"/>
    </location>
</feature>
<evidence type="ECO:0000256" key="2">
    <source>
        <dbReference type="ARBA" id="ARBA00007400"/>
    </source>
</evidence>